<reference evidence="6 9" key="2">
    <citation type="journal article" date="2019" name="Nat. Med.">
        <title>A library of human gut bacterial isolates paired with longitudinal multiomics data enables mechanistic microbiome research.</title>
        <authorList>
            <person name="Poyet M."/>
            <person name="Groussin M."/>
            <person name="Gibbons S.M."/>
            <person name="Avila-Pacheco J."/>
            <person name="Jiang X."/>
            <person name="Kearney S.M."/>
            <person name="Perrotta A.R."/>
            <person name="Berdy B."/>
            <person name="Zhao S."/>
            <person name="Lieberman T.D."/>
            <person name="Swanson P.K."/>
            <person name="Smith M."/>
            <person name="Roesemann S."/>
            <person name="Alexander J.E."/>
            <person name="Rich S.A."/>
            <person name="Livny J."/>
            <person name="Vlamakis H."/>
            <person name="Clish C."/>
            <person name="Bullock K."/>
            <person name="Deik A."/>
            <person name="Scott J."/>
            <person name="Pierce K.A."/>
            <person name="Xavier R.J."/>
            <person name="Alm E.J."/>
        </authorList>
    </citation>
    <scope>NUCLEOTIDE SEQUENCE [LARGE SCALE GENOMIC DNA]</scope>
    <source>
        <strain evidence="6 9">BIOML-A31</strain>
    </source>
</reference>
<dbReference type="CDD" id="cd04186">
    <property type="entry name" value="GT_2_like_c"/>
    <property type="match status" value="1"/>
</dbReference>
<evidence type="ECO:0000313" key="7">
    <source>
        <dbReference type="EMBL" id="MDO6356177.1"/>
    </source>
</evidence>
<dbReference type="EMBL" id="JAUONL010000001">
    <property type="protein sequence ID" value="MDO6356177.1"/>
    <property type="molecule type" value="Genomic_DNA"/>
</dbReference>
<dbReference type="InterPro" id="IPR029044">
    <property type="entry name" value="Nucleotide-diphossugar_trans"/>
</dbReference>
<dbReference type="RefSeq" id="WP_005676354.1">
    <property type="nucleotide sequence ID" value="NZ_CAXSJX010000012.1"/>
</dbReference>
<feature type="domain" description="Glycosyltransferase 2-like" evidence="4">
    <location>
        <begin position="9"/>
        <end position="183"/>
    </location>
</feature>
<dbReference type="Gene3D" id="3.90.550.10">
    <property type="entry name" value="Spore Coat Polysaccharide Biosynthesis Protein SpsA, Chain A"/>
    <property type="match status" value="1"/>
</dbReference>
<evidence type="ECO:0000256" key="3">
    <source>
        <dbReference type="ARBA" id="ARBA00022679"/>
    </source>
</evidence>
<keyword evidence="2 5" id="KW-0328">Glycosyltransferase</keyword>
<dbReference type="Pfam" id="PF00535">
    <property type="entry name" value="Glycos_transf_2"/>
    <property type="match status" value="1"/>
</dbReference>
<accession>A0A174IKT1</accession>
<evidence type="ECO:0000256" key="1">
    <source>
        <dbReference type="ARBA" id="ARBA00006739"/>
    </source>
</evidence>
<evidence type="ECO:0000313" key="6">
    <source>
        <dbReference type="EMBL" id="KAA5462720.1"/>
    </source>
</evidence>
<evidence type="ECO:0000313" key="5">
    <source>
        <dbReference type="EMBL" id="CUO85525.1"/>
    </source>
</evidence>
<evidence type="ECO:0000313" key="8">
    <source>
        <dbReference type="Proteomes" id="UP000095657"/>
    </source>
</evidence>
<evidence type="ECO:0000256" key="2">
    <source>
        <dbReference type="ARBA" id="ARBA00022676"/>
    </source>
</evidence>
<evidence type="ECO:0000259" key="4">
    <source>
        <dbReference type="Pfam" id="PF00535"/>
    </source>
</evidence>
<reference evidence="5 8" key="1">
    <citation type="submission" date="2015-09" db="EMBL/GenBank/DDBJ databases">
        <authorList>
            <consortium name="Pathogen Informatics"/>
        </authorList>
    </citation>
    <scope>NUCLEOTIDE SEQUENCE [LARGE SCALE GENOMIC DNA]</scope>
    <source>
        <strain evidence="5 8">2789STDY5834880</strain>
    </source>
</reference>
<name>A0A174IKT1_9BACE</name>
<dbReference type="EMBL" id="CZAI01000002">
    <property type="protein sequence ID" value="CUO85525.1"/>
    <property type="molecule type" value="Genomic_DNA"/>
</dbReference>
<dbReference type="EMBL" id="VVYP01000015">
    <property type="protein sequence ID" value="KAA5462720.1"/>
    <property type="molecule type" value="Genomic_DNA"/>
</dbReference>
<keyword evidence="3 5" id="KW-0808">Transferase</keyword>
<dbReference type="Proteomes" id="UP000095657">
    <property type="component" value="Unassembled WGS sequence"/>
</dbReference>
<proteinExistence type="inferred from homology"/>
<dbReference type="EC" id="2.4.-.-" evidence="5 7"/>
<evidence type="ECO:0000313" key="9">
    <source>
        <dbReference type="Proteomes" id="UP000475905"/>
    </source>
</evidence>
<protein>
    <submittedName>
        <fullName evidence="6">Glycosyltransferase family 2 protein</fullName>
        <ecNumber evidence="5 7">2.4.-.-</ecNumber>
    </submittedName>
    <submittedName>
        <fullName evidence="5">Predicted glycosyltransferases</fullName>
    </submittedName>
</protein>
<sequence length="302" mass="34486">MTNNIPEISFITICYNGFKDTCELIESLQNKIHSIRYETIVVDNASREDEAAKIRERYPSVIAIRSNENKGFSGGNNIGIREAKGKYIFLINNDTYIEQDTISFLIERLESRAEIGGVSPKIRFAFPPQNIQFAGFTPLTPITLRNAGIGFGCPDNGTFDTPHPTPYLHGAAMLVKREVIEKVGLMPEIFFLYYEELDWSTHITRAGYELWYEPRCTVFHKESQSTGQLSKLRTYYLTRNRLLYAWRNLEGSNRWLSIIYQTTLAAGKNGLSFLLKGRPDLLTATIKGISAFIRIPHKKEQK</sequence>
<dbReference type="Proteomes" id="UP001170023">
    <property type="component" value="Unassembled WGS sequence"/>
</dbReference>
<reference evidence="7" key="3">
    <citation type="submission" date="2023-07" db="EMBL/GenBank/DDBJ databases">
        <title>Whole Genome Sequencing of Colonoscopy isolates.</title>
        <authorList>
            <person name="Surve S.V."/>
            <person name="Valls R.A."/>
            <person name="Barrak K.E."/>
            <person name="Gardner T.B."/>
            <person name="O'Toole G.A."/>
        </authorList>
    </citation>
    <scope>NUCLEOTIDE SEQUENCE</scope>
    <source>
        <strain evidence="7">GP0119</strain>
    </source>
</reference>
<dbReference type="PANTHER" id="PTHR43179:SF12">
    <property type="entry name" value="GALACTOFURANOSYLTRANSFERASE GLFT2"/>
    <property type="match status" value="1"/>
</dbReference>
<dbReference type="GO" id="GO:0016757">
    <property type="term" value="F:glycosyltransferase activity"/>
    <property type="evidence" value="ECO:0007669"/>
    <property type="project" value="UniProtKB-KW"/>
</dbReference>
<dbReference type="KEGG" id="bcac:CGC64_11565"/>
<dbReference type="PANTHER" id="PTHR43179">
    <property type="entry name" value="RHAMNOSYLTRANSFERASE WBBL"/>
    <property type="match status" value="1"/>
</dbReference>
<dbReference type="STRING" id="47678.ERS852494_00910"/>
<organism evidence="5 8">
    <name type="scientific">Bacteroides caccae</name>
    <dbReference type="NCBI Taxonomy" id="47678"/>
    <lineage>
        <taxon>Bacteria</taxon>
        <taxon>Pseudomonadati</taxon>
        <taxon>Bacteroidota</taxon>
        <taxon>Bacteroidia</taxon>
        <taxon>Bacteroidales</taxon>
        <taxon>Bacteroidaceae</taxon>
        <taxon>Bacteroides</taxon>
    </lineage>
</organism>
<dbReference type="InterPro" id="IPR001173">
    <property type="entry name" value="Glyco_trans_2-like"/>
</dbReference>
<dbReference type="Proteomes" id="UP000475905">
    <property type="component" value="Unassembled WGS sequence"/>
</dbReference>
<dbReference type="AlphaFoldDB" id="A0A174IKT1"/>
<dbReference type="SUPFAM" id="SSF53448">
    <property type="entry name" value="Nucleotide-diphospho-sugar transferases"/>
    <property type="match status" value="1"/>
</dbReference>
<comment type="similarity">
    <text evidence="1">Belongs to the glycosyltransferase 2 family.</text>
</comment>
<gene>
    <name evidence="5" type="primary">wbbL_1</name>
    <name evidence="5" type="ORF">ERS852494_00910</name>
    <name evidence="6" type="ORF">F2Y36_12535</name>
    <name evidence="7" type="ORF">Q4469_00420</name>
</gene>